<dbReference type="Proteomes" id="UP001454036">
    <property type="component" value="Unassembled WGS sequence"/>
</dbReference>
<comment type="caution">
    <text evidence="1">The sequence shown here is derived from an EMBL/GenBank/DDBJ whole genome shotgun (WGS) entry which is preliminary data.</text>
</comment>
<proteinExistence type="predicted"/>
<organism evidence="1 2">
    <name type="scientific">Lithospermum erythrorhizon</name>
    <name type="common">Purple gromwell</name>
    <name type="synonym">Lithospermum officinale var. erythrorhizon</name>
    <dbReference type="NCBI Taxonomy" id="34254"/>
    <lineage>
        <taxon>Eukaryota</taxon>
        <taxon>Viridiplantae</taxon>
        <taxon>Streptophyta</taxon>
        <taxon>Embryophyta</taxon>
        <taxon>Tracheophyta</taxon>
        <taxon>Spermatophyta</taxon>
        <taxon>Magnoliopsida</taxon>
        <taxon>eudicotyledons</taxon>
        <taxon>Gunneridae</taxon>
        <taxon>Pentapetalae</taxon>
        <taxon>asterids</taxon>
        <taxon>lamiids</taxon>
        <taxon>Boraginales</taxon>
        <taxon>Boraginaceae</taxon>
        <taxon>Boraginoideae</taxon>
        <taxon>Lithospermeae</taxon>
        <taxon>Lithospermum</taxon>
    </lineage>
</organism>
<dbReference type="AlphaFoldDB" id="A0AAV3P6I0"/>
<dbReference type="PROSITE" id="PS51257">
    <property type="entry name" value="PROKAR_LIPOPROTEIN"/>
    <property type="match status" value="1"/>
</dbReference>
<sequence length="258" mass="29622">MRTLSCISLGLSLAFGCLLLALVVQFFYLFWWKKRVITNGGIEVGYSNPTRELFLALCWKKPSSLSTRRPLNFQEPQAQSDMEINLWDNPLGEEDIIDIELMNHQHISGPPRFLFTIEEETNEDLEAEDRKSRVEETPYLTPMASPSYFTPPLTPLRSSQNHQKIISLFELASDAEFNRIWSSPPPTFKFLRDAEEKLFRRKINEEVDKCAFKNEFIDARVPSSLIHPMDEENGSVITIGVHQHVLQCPSSSSETLQT</sequence>
<accession>A0AAV3P6I0</accession>
<gene>
    <name evidence="1" type="ORF">LIER_06961</name>
</gene>
<evidence type="ECO:0000313" key="2">
    <source>
        <dbReference type="Proteomes" id="UP001454036"/>
    </source>
</evidence>
<dbReference type="PANTHER" id="PTHR34054:SF2">
    <property type="entry name" value="EXPRESSED PROTEIN"/>
    <property type="match status" value="1"/>
</dbReference>
<keyword evidence="2" id="KW-1185">Reference proteome</keyword>
<name>A0AAV3P6I0_LITER</name>
<dbReference type="EMBL" id="BAABME010001047">
    <property type="protein sequence ID" value="GAA0147205.1"/>
    <property type="molecule type" value="Genomic_DNA"/>
</dbReference>
<dbReference type="InterPro" id="IPR045884">
    <property type="entry name" value="At5g59350-like"/>
</dbReference>
<dbReference type="PANTHER" id="PTHR34054">
    <property type="entry name" value="EXPRESSED PROTEIN"/>
    <property type="match status" value="1"/>
</dbReference>
<reference evidence="1 2" key="1">
    <citation type="submission" date="2024-01" db="EMBL/GenBank/DDBJ databases">
        <title>The complete chloroplast genome sequence of Lithospermum erythrorhizon: insights into the phylogenetic relationship among Boraginaceae species and the maternal lineages of purple gromwells.</title>
        <authorList>
            <person name="Okada T."/>
            <person name="Watanabe K."/>
        </authorList>
    </citation>
    <scope>NUCLEOTIDE SEQUENCE [LARGE SCALE GENOMIC DNA]</scope>
</reference>
<evidence type="ECO:0000313" key="1">
    <source>
        <dbReference type="EMBL" id="GAA0147205.1"/>
    </source>
</evidence>
<protein>
    <submittedName>
        <fullName evidence="1">Uncharacterized protein</fullName>
    </submittedName>
</protein>